<protein>
    <submittedName>
        <fullName evidence="10">Aquaporin family protein</fullName>
    </submittedName>
    <submittedName>
        <fullName evidence="9">Glycerol uptake facilitator protein</fullName>
    </submittedName>
</protein>
<evidence type="ECO:0000313" key="12">
    <source>
        <dbReference type="Proteomes" id="UP000629870"/>
    </source>
</evidence>
<keyword evidence="5 8" id="KW-1133">Transmembrane helix</keyword>
<feature type="transmembrane region" description="Helical" evidence="8">
    <location>
        <begin position="56"/>
        <end position="86"/>
    </location>
</feature>
<dbReference type="PROSITE" id="PS00221">
    <property type="entry name" value="MIP"/>
    <property type="match status" value="1"/>
</dbReference>
<keyword evidence="6 8" id="KW-0472">Membrane</keyword>
<feature type="transmembrane region" description="Helical" evidence="8">
    <location>
        <begin position="178"/>
        <end position="202"/>
    </location>
</feature>
<gene>
    <name evidence="10" type="ORF">FHR04_00660</name>
    <name evidence="9" type="ORF">HNQ04_000562</name>
</gene>
<accession>A0A5C4YCQ2</accession>
<feature type="transmembrane region" description="Helical" evidence="8">
    <location>
        <begin position="98"/>
        <end position="119"/>
    </location>
</feature>
<reference evidence="10 11" key="1">
    <citation type="submission" date="2019-06" db="EMBL/GenBank/DDBJ databases">
        <title>Genome sequence of Deinococcus radiopugnans ATCC 19172.</title>
        <authorList>
            <person name="Maclea K.S."/>
            <person name="Maynard C.R."/>
        </authorList>
    </citation>
    <scope>NUCLEOTIDE SEQUENCE [LARGE SCALE GENOMIC DNA]</scope>
    <source>
        <strain evidence="10 11">ATCC 19172</strain>
    </source>
</reference>
<dbReference type="EMBL" id="VDMO01000001">
    <property type="protein sequence ID" value="TNM72973.1"/>
    <property type="molecule type" value="Genomic_DNA"/>
</dbReference>
<evidence type="ECO:0000256" key="8">
    <source>
        <dbReference type="SAM" id="Phobius"/>
    </source>
</evidence>
<evidence type="ECO:0000256" key="7">
    <source>
        <dbReference type="RuleBase" id="RU000477"/>
    </source>
</evidence>
<keyword evidence="4 7" id="KW-0812">Transmembrane</keyword>
<dbReference type="PROSITE" id="PS51257">
    <property type="entry name" value="PROKAR_LIPOPROTEIN"/>
    <property type="match status" value="1"/>
</dbReference>
<dbReference type="GO" id="GO:0015254">
    <property type="term" value="F:glycerol channel activity"/>
    <property type="evidence" value="ECO:0007669"/>
    <property type="project" value="TreeGrafter"/>
</dbReference>
<dbReference type="InterPro" id="IPR050363">
    <property type="entry name" value="MIP/Aquaporin"/>
</dbReference>
<comment type="similarity">
    <text evidence="2 7">Belongs to the MIP/aquaporin (TC 1.A.8) family.</text>
</comment>
<dbReference type="RefSeq" id="WP_139399914.1">
    <property type="nucleotide sequence ID" value="NZ_JACHEW010000002.1"/>
</dbReference>
<feature type="transmembrane region" description="Helical" evidence="8">
    <location>
        <begin position="229"/>
        <end position="249"/>
    </location>
</feature>
<evidence type="ECO:0000256" key="6">
    <source>
        <dbReference type="ARBA" id="ARBA00023136"/>
    </source>
</evidence>
<evidence type="ECO:0000256" key="4">
    <source>
        <dbReference type="ARBA" id="ARBA00022692"/>
    </source>
</evidence>
<dbReference type="AlphaFoldDB" id="A0A5C4YCQ2"/>
<dbReference type="PANTHER" id="PTHR43829:SF9">
    <property type="entry name" value="AQUAPORIN-9"/>
    <property type="match status" value="1"/>
</dbReference>
<dbReference type="PANTHER" id="PTHR43829">
    <property type="entry name" value="AQUAPORIN OR AQUAGLYCEROPORIN RELATED"/>
    <property type="match status" value="1"/>
</dbReference>
<feature type="transmembrane region" description="Helical" evidence="8">
    <location>
        <begin position="145"/>
        <end position="166"/>
    </location>
</feature>
<evidence type="ECO:0000256" key="1">
    <source>
        <dbReference type="ARBA" id="ARBA00004141"/>
    </source>
</evidence>
<dbReference type="GO" id="GO:0005886">
    <property type="term" value="C:plasma membrane"/>
    <property type="evidence" value="ECO:0007669"/>
    <property type="project" value="TreeGrafter"/>
</dbReference>
<reference evidence="9 12" key="2">
    <citation type="submission" date="2020-08" db="EMBL/GenBank/DDBJ databases">
        <title>Genomic Encyclopedia of Type Strains, Phase IV (KMG-IV): sequencing the most valuable type-strain genomes for metagenomic binning, comparative biology and taxonomic classification.</title>
        <authorList>
            <person name="Goeker M."/>
        </authorList>
    </citation>
    <scope>NUCLEOTIDE SEQUENCE [LARGE SCALE GENOMIC DNA]</scope>
    <source>
        <strain evidence="9 12">DSM 12027</strain>
    </source>
</reference>
<dbReference type="InterPro" id="IPR022357">
    <property type="entry name" value="MIP_CS"/>
</dbReference>
<dbReference type="PRINTS" id="PR00783">
    <property type="entry name" value="MINTRINSICP"/>
</dbReference>
<evidence type="ECO:0000256" key="5">
    <source>
        <dbReference type="ARBA" id="ARBA00022989"/>
    </source>
</evidence>
<dbReference type="NCBIfam" id="TIGR00861">
    <property type="entry name" value="MIP"/>
    <property type="match status" value="1"/>
</dbReference>
<name>A0A5C4YCQ2_9DEIO</name>
<keyword evidence="12" id="KW-1185">Reference proteome</keyword>
<dbReference type="Gene3D" id="1.20.1080.10">
    <property type="entry name" value="Glycerol uptake facilitator protein"/>
    <property type="match status" value="1"/>
</dbReference>
<dbReference type="InterPro" id="IPR000425">
    <property type="entry name" value="MIP"/>
</dbReference>
<evidence type="ECO:0000313" key="9">
    <source>
        <dbReference type="EMBL" id="MBB6015333.1"/>
    </source>
</evidence>
<keyword evidence="3 7" id="KW-0813">Transport</keyword>
<feature type="transmembrane region" description="Helical" evidence="8">
    <location>
        <begin position="12"/>
        <end position="36"/>
    </location>
</feature>
<organism evidence="10 11">
    <name type="scientific">Deinococcus radiopugnans ATCC 19172</name>
    <dbReference type="NCBI Taxonomy" id="585398"/>
    <lineage>
        <taxon>Bacteria</taxon>
        <taxon>Thermotogati</taxon>
        <taxon>Deinococcota</taxon>
        <taxon>Deinococci</taxon>
        <taxon>Deinococcales</taxon>
        <taxon>Deinococcaceae</taxon>
        <taxon>Deinococcus</taxon>
    </lineage>
</organism>
<dbReference type="InterPro" id="IPR023271">
    <property type="entry name" value="Aquaporin-like"/>
</dbReference>
<evidence type="ECO:0000313" key="10">
    <source>
        <dbReference type="EMBL" id="TNM72973.1"/>
    </source>
</evidence>
<dbReference type="Proteomes" id="UP000313988">
    <property type="component" value="Unassembled WGS sequence"/>
</dbReference>
<evidence type="ECO:0000313" key="11">
    <source>
        <dbReference type="Proteomes" id="UP000313988"/>
    </source>
</evidence>
<dbReference type="Pfam" id="PF00230">
    <property type="entry name" value="MIP"/>
    <property type="match status" value="1"/>
</dbReference>
<comment type="caution">
    <text evidence="10">The sequence shown here is derived from an EMBL/GenBank/DDBJ whole genome shotgun (WGS) entry which is preliminary data.</text>
</comment>
<dbReference type="OrthoDB" id="9807293at2"/>
<sequence length="280" mass="28811">MKFSAAQEFVAELVGTMVLILLGCGVVAMVVLFAGVGDAAIPGQVVNGGYTNITLGWGFAVLMGILIAGTVSGAHLNPAVTIALAATGRFPWKKVAHYILGQFVGAFLGAAIVFAVYHARWVIFDPAFDHTAGVFATFPGVPGTFWPGMIDQIVGTALLMGMILAIGDKLNNAAGAAWGALAVAFTVMAVGISFGAMHGYAINPARDLAPRLFAVMAGFKNNGLTDGSMIWIVPVVGPLIGALVGAVIYDFAIGRPLARAGEATTGIQGTDPAYNLDQKS</sequence>
<dbReference type="PRINTS" id="PR02019">
    <property type="entry name" value="AQUAPORIN7"/>
</dbReference>
<dbReference type="SUPFAM" id="SSF81338">
    <property type="entry name" value="Aquaporin-like"/>
    <property type="match status" value="1"/>
</dbReference>
<dbReference type="EMBL" id="JACHEW010000002">
    <property type="protein sequence ID" value="MBB6015333.1"/>
    <property type="molecule type" value="Genomic_DNA"/>
</dbReference>
<comment type="subcellular location">
    <subcellularLocation>
        <location evidence="1">Membrane</location>
        <topology evidence="1">Multi-pass membrane protein</topology>
    </subcellularLocation>
</comment>
<dbReference type="Proteomes" id="UP000629870">
    <property type="component" value="Unassembled WGS sequence"/>
</dbReference>
<evidence type="ECO:0000256" key="3">
    <source>
        <dbReference type="ARBA" id="ARBA00022448"/>
    </source>
</evidence>
<evidence type="ECO:0000256" key="2">
    <source>
        <dbReference type="ARBA" id="ARBA00006175"/>
    </source>
</evidence>
<proteinExistence type="inferred from homology"/>